<comment type="function">
    <text evidence="5">Toxic component of a toxin-antitoxin (TA) system. An RNase.</text>
</comment>
<keyword evidence="5" id="KW-0800">Toxin</keyword>
<dbReference type="GO" id="GO:0000287">
    <property type="term" value="F:magnesium ion binding"/>
    <property type="evidence" value="ECO:0007669"/>
    <property type="project" value="UniProtKB-UniRule"/>
</dbReference>
<gene>
    <name evidence="5" type="primary">vapC</name>
    <name evidence="7" type="ORF">D3874_07180</name>
</gene>
<feature type="domain" description="PIN" evidence="6">
    <location>
        <begin position="9"/>
        <end position="136"/>
    </location>
</feature>
<keyword evidence="5" id="KW-0460">Magnesium</keyword>
<dbReference type="HAMAP" id="MF_00265">
    <property type="entry name" value="VapC_Nob1"/>
    <property type="match status" value="1"/>
</dbReference>
<evidence type="ECO:0000256" key="2">
    <source>
        <dbReference type="ARBA" id="ARBA00022722"/>
    </source>
</evidence>
<comment type="caution">
    <text evidence="7">The sequence shown here is derived from an EMBL/GenBank/DDBJ whole genome shotgun (WGS) entry which is preliminary data.</text>
</comment>
<dbReference type="InterPro" id="IPR002716">
    <property type="entry name" value="PIN_dom"/>
</dbReference>
<dbReference type="Gene3D" id="3.40.50.1010">
    <property type="entry name" value="5'-nuclease"/>
    <property type="match status" value="1"/>
</dbReference>
<evidence type="ECO:0000259" key="6">
    <source>
        <dbReference type="Pfam" id="PF10130"/>
    </source>
</evidence>
<dbReference type="RefSeq" id="WP_119777475.1">
    <property type="nucleotide sequence ID" value="NZ_QYUK01000011.1"/>
</dbReference>
<organism evidence="7 8">
    <name type="scientific">Oleomonas cavernae</name>
    <dbReference type="NCBI Taxonomy" id="2320859"/>
    <lineage>
        <taxon>Bacteria</taxon>
        <taxon>Pseudomonadati</taxon>
        <taxon>Pseudomonadota</taxon>
        <taxon>Alphaproteobacteria</taxon>
        <taxon>Acetobacterales</taxon>
        <taxon>Acetobacteraceae</taxon>
        <taxon>Oleomonas</taxon>
    </lineage>
</organism>
<keyword evidence="4 5" id="KW-0378">Hydrolase</keyword>
<proteinExistence type="inferred from homology"/>
<feature type="binding site" evidence="5">
    <location>
        <position position="11"/>
    </location>
    <ligand>
        <name>Mg(2+)</name>
        <dbReference type="ChEBI" id="CHEBI:18420"/>
    </ligand>
</feature>
<feature type="binding site" evidence="5">
    <location>
        <position position="102"/>
    </location>
    <ligand>
        <name>Mg(2+)</name>
        <dbReference type="ChEBI" id="CHEBI:18420"/>
    </ligand>
</feature>
<dbReference type="GO" id="GO:0016787">
    <property type="term" value="F:hydrolase activity"/>
    <property type="evidence" value="ECO:0007669"/>
    <property type="project" value="UniProtKB-KW"/>
</dbReference>
<evidence type="ECO:0000313" key="7">
    <source>
        <dbReference type="EMBL" id="RJF86830.1"/>
    </source>
</evidence>
<evidence type="ECO:0000256" key="3">
    <source>
        <dbReference type="ARBA" id="ARBA00022723"/>
    </source>
</evidence>
<keyword evidence="1 5" id="KW-1277">Toxin-antitoxin system</keyword>
<keyword evidence="8" id="KW-1185">Reference proteome</keyword>
<evidence type="ECO:0000313" key="8">
    <source>
        <dbReference type="Proteomes" id="UP000284605"/>
    </source>
</evidence>
<dbReference type="InterPro" id="IPR029060">
    <property type="entry name" value="PIN-like_dom_sf"/>
</dbReference>
<dbReference type="EC" id="3.1.-.-" evidence="5"/>
<dbReference type="GO" id="GO:0090729">
    <property type="term" value="F:toxin activity"/>
    <property type="evidence" value="ECO:0007669"/>
    <property type="project" value="UniProtKB-KW"/>
</dbReference>
<dbReference type="Pfam" id="PF10130">
    <property type="entry name" value="PIN_2"/>
    <property type="match status" value="1"/>
</dbReference>
<comment type="similarity">
    <text evidence="5">Belongs to the PINc/VapC protein family.</text>
</comment>
<dbReference type="Proteomes" id="UP000284605">
    <property type="component" value="Unassembled WGS sequence"/>
</dbReference>
<protein>
    <recommendedName>
        <fullName evidence="5">Ribonuclease VapC</fullName>
        <shortName evidence="5">RNase VapC</shortName>
        <ecNumber evidence="5">3.1.-.-</ecNumber>
    </recommendedName>
    <alternativeName>
        <fullName evidence="5">Toxin VapC</fullName>
    </alternativeName>
</protein>
<evidence type="ECO:0000256" key="5">
    <source>
        <dbReference type="HAMAP-Rule" id="MF_00265"/>
    </source>
</evidence>
<keyword evidence="3 5" id="KW-0479">Metal-binding</keyword>
<accession>A0A418W9Z2</accession>
<evidence type="ECO:0000256" key="1">
    <source>
        <dbReference type="ARBA" id="ARBA00022649"/>
    </source>
</evidence>
<dbReference type="CDD" id="cd09854">
    <property type="entry name" value="PIN_VapC-like"/>
    <property type="match status" value="1"/>
</dbReference>
<dbReference type="AlphaFoldDB" id="A0A418W9Z2"/>
<evidence type="ECO:0000256" key="4">
    <source>
        <dbReference type="ARBA" id="ARBA00022801"/>
    </source>
</evidence>
<sequence>MRAPPPVLVVDAAVLISAVFGRSAGIIAKVRRAAILVTTDRVLAEARRRIELGLNRPDLLALLDELADALTVVPVADLDMLLDDAAASLRDAVASRNGSTRDAHVLALAWNIDADVWTTDRDFAGAGVATWSTPNLMRGLGQAARDGEP</sequence>
<reference evidence="7 8" key="1">
    <citation type="submission" date="2018-09" db="EMBL/GenBank/DDBJ databases">
        <authorList>
            <person name="Zhu H."/>
        </authorList>
    </citation>
    <scope>NUCLEOTIDE SEQUENCE [LARGE SCALE GENOMIC DNA]</scope>
    <source>
        <strain evidence="7 8">K1W22B-8</strain>
    </source>
</reference>
<dbReference type="SUPFAM" id="SSF88723">
    <property type="entry name" value="PIN domain-like"/>
    <property type="match status" value="1"/>
</dbReference>
<name>A0A418W9Z2_9PROT</name>
<dbReference type="EMBL" id="QYUK01000011">
    <property type="protein sequence ID" value="RJF86830.1"/>
    <property type="molecule type" value="Genomic_DNA"/>
</dbReference>
<dbReference type="InterPro" id="IPR022907">
    <property type="entry name" value="VapC_family"/>
</dbReference>
<keyword evidence="2 5" id="KW-0540">Nuclease</keyword>
<comment type="cofactor">
    <cofactor evidence="5">
        <name>Mg(2+)</name>
        <dbReference type="ChEBI" id="CHEBI:18420"/>
    </cofactor>
</comment>
<dbReference type="OrthoDB" id="68993at2"/>
<dbReference type="GO" id="GO:0004540">
    <property type="term" value="F:RNA nuclease activity"/>
    <property type="evidence" value="ECO:0007669"/>
    <property type="project" value="InterPro"/>
</dbReference>